<dbReference type="GO" id="GO:0000220">
    <property type="term" value="C:vacuolar proton-transporting V-type ATPase, V0 domain"/>
    <property type="evidence" value="ECO:0007669"/>
    <property type="project" value="InterPro"/>
</dbReference>
<evidence type="ECO:0000256" key="8">
    <source>
        <dbReference type="ARBA" id="ARBA00023136"/>
    </source>
</evidence>
<comment type="similarity">
    <text evidence="2 9">Belongs to the V-ATPase 116 kDa subunit family.</text>
</comment>
<name>A0A8S0XFE4_CYCAE</name>
<feature type="coiled-coil region" evidence="10">
    <location>
        <begin position="105"/>
        <end position="132"/>
    </location>
</feature>
<feature type="transmembrane region" description="Helical" evidence="9">
    <location>
        <begin position="414"/>
        <end position="447"/>
    </location>
</feature>
<dbReference type="GO" id="GO:0051117">
    <property type="term" value="F:ATPase binding"/>
    <property type="evidence" value="ECO:0007669"/>
    <property type="project" value="TreeGrafter"/>
</dbReference>
<evidence type="ECO:0000256" key="2">
    <source>
        <dbReference type="ARBA" id="ARBA00009904"/>
    </source>
</evidence>
<dbReference type="OrthoDB" id="10264220at2759"/>
<comment type="function">
    <text evidence="9">Essential component of the vacuolar proton pump (V-ATPase), a multimeric enzyme that catalyzes the translocation of protons across the membranes. Required for assembly and activity of the V-ATPase.</text>
</comment>
<dbReference type="Proteomes" id="UP000467700">
    <property type="component" value="Unassembled WGS sequence"/>
</dbReference>
<protein>
    <recommendedName>
        <fullName evidence="9">V-type proton ATPase subunit a</fullName>
    </recommendedName>
</protein>
<keyword evidence="10" id="KW-0175">Coiled coil</keyword>
<evidence type="ECO:0000313" key="12">
    <source>
        <dbReference type="Proteomes" id="UP000467700"/>
    </source>
</evidence>
<gene>
    <name evidence="11" type="ORF">AAE3_LOCUS3265</name>
</gene>
<feature type="transmembrane region" description="Helical" evidence="9">
    <location>
        <begin position="576"/>
        <end position="598"/>
    </location>
</feature>
<dbReference type="AlphaFoldDB" id="A0A8S0XFE4"/>
<dbReference type="PANTHER" id="PTHR11629">
    <property type="entry name" value="VACUOLAR PROTON ATPASES"/>
    <property type="match status" value="1"/>
</dbReference>
<dbReference type="PANTHER" id="PTHR11629:SF63">
    <property type="entry name" value="V-TYPE PROTON ATPASE SUBUNIT A"/>
    <property type="match status" value="1"/>
</dbReference>
<feature type="transmembrane region" description="Helical" evidence="9">
    <location>
        <begin position="637"/>
        <end position="656"/>
    </location>
</feature>
<keyword evidence="4 9" id="KW-0812">Transmembrane</keyword>
<feature type="transmembrane region" description="Helical" evidence="9">
    <location>
        <begin position="543"/>
        <end position="564"/>
    </location>
</feature>
<evidence type="ECO:0000256" key="4">
    <source>
        <dbReference type="ARBA" id="ARBA00022692"/>
    </source>
</evidence>
<evidence type="ECO:0000256" key="10">
    <source>
        <dbReference type="SAM" id="Coils"/>
    </source>
</evidence>
<dbReference type="PIRSF" id="PIRSF001293">
    <property type="entry name" value="ATP6V0A1"/>
    <property type="match status" value="1"/>
</dbReference>
<feature type="transmembrane region" description="Helical" evidence="9">
    <location>
        <begin position="756"/>
        <end position="779"/>
    </location>
</feature>
<keyword evidence="3 9" id="KW-0813">Transport</keyword>
<dbReference type="GO" id="GO:0046961">
    <property type="term" value="F:proton-transporting ATPase activity, rotational mechanism"/>
    <property type="evidence" value="ECO:0007669"/>
    <property type="project" value="InterPro"/>
</dbReference>
<dbReference type="Pfam" id="PF01496">
    <property type="entry name" value="V_ATPase_I"/>
    <property type="match status" value="1"/>
</dbReference>
<keyword evidence="6 9" id="KW-1133">Transmembrane helix</keyword>
<dbReference type="InterPro" id="IPR026028">
    <property type="entry name" value="V-type_ATPase_116kDa_su_euka"/>
</dbReference>
<evidence type="ECO:0000256" key="9">
    <source>
        <dbReference type="RuleBase" id="RU361189"/>
    </source>
</evidence>
<evidence type="ECO:0000256" key="1">
    <source>
        <dbReference type="ARBA" id="ARBA00004141"/>
    </source>
</evidence>
<keyword evidence="8 9" id="KW-0472">Membrane</keyword>
<evidence type="ECO:0000256" key="5">
    <source>
        <dbReference type="ARBA" id="ARBA00022781"/>
    </source>
</evidence>
<evidence type="ECO:0000256" key="7">
    <source>
        <dbReference type="ARBA" id="ARBA00023065"/>
    </source>
</evidence>
<comment type="caution">
    <text evidence="11">The sequence shown here is derived from an EMBL/GenBank/DDBJ whole genome shotgun (WGS) entry which is preliminary data.</text>
</comment>
<feature type="transmembrane region" description="Helical" evidence="9">
    <location>
        <begin position="468"/>
        <end position="485"/>
    </location>
</feature>
<dbReference type="EMBL" id="CACVBS010000031">
    <property type="protein sequence ID" value="CAA7260879.1"/>
    <property type="molecule type" value="Genomic_DNA"/>
</dbReference>
<evidence type="ECO:0000313" key="11">
    <source>
        <dbReference type="EMBL" id="CAA7260879.1"/>
    </source>
</evidence>
<organism evidence="11 12">
    <name type="scientific">Cyclocybe aegerita</name>
    <name type="common">Black poplar mushroom</name>
    <name type="synonym">Agrocybe aegerita</name>
    <dbReference type="NCBI Taxonomy" id="1973307"/>
    <lineage>
        <taxon>Eukaryota</taxon>
        <taxon>Fungi</taxon>
        <taxon>Dikarya</taxon>
        <taxon>Basidiomycota</taxon>
        <taxon>Agaricomycotina</taxon>
        <taxon>Agaricomycetes</taxon>
        <taxon>Agaricomycetidae</taxon>
        <taxon>Agaricales</taxon>
        <taxon>Agaricineae</taxon>
        <taxon>Bolbitiaceae</taxon>
        <taxon>Cyclocybe</taxon>
    </lineage>
</organism>
<reference evidence="11 12" key="1">
    <citation type="submission" date="2020-01" db="EMBL/GenBank/DDBJ databases">
        <authorList>
            <person name="Gupta K D."/>
        </authorList>
    </citation>
    <scope>NUCLEOTIDE SEQUENCE [LARGE SCALE GENOMIC DNA]</scope>
</reference>
<proteinExistence type="inferred from homology"/>
<accession>A0A8S0XFE4</accession>
<evidence type="ECO:0000256" key="3">
    <source>
        <dbReference type="ARBA" id="ARBA00022448"/>
    </source>
</evidence>
<dbReference type="InterPro" id="IPR002490">
    <property type="entry name" value="V-ATPase_116kDa_su"/>
</dbReference>
<dbReference type="GO" id="GO:0007035">
    <property type="term" value="P:vacuolar acidification"/>
    <property type="evidence" value="ECO:0007669"/>
    <property type="project" value="TreeGrafter"/>
</dbReference>
<evidence type="ECO:0000256" key="6">
    <source>
        <dbReference type="ARBA" id="ARBA00022989"/>
    </source>
</evidence>
<sequence length="821" mass="93097">MGDEYPSLLRSEEMSLVQLFVPTEVAHDTVYELGELGNVQFKDLNPNVNPFQRSFVGEIRRVDEMGRRVRFFASQIAKEKDVVPIRSLLECAPLVTVGPRAAQTIDELDLTLAEHEKRLVKMNDSYQTLSDRTRELVEARYVLRETAVFFDKAQGHQSDIRSSFDDTTTPLLQDDREGGFTPAGVQFDLEFVAGTIERSRMPTFERVLWRVLRGNLYMNHTDIPEPFTDSVTGVETRKDVFIIFAHGDALLAKIRKVAESMGATLYPIDANADKRSESLREVSDRLEDLQTVLYNTGLSRRAELVKIGEHLRSWQDVVRKEKLIYETLNLFNYDVRRKTLIAEGWVPTRDITAIQLALRTATEGSGTSIPPILQELKTHKKPPTFHRINKFTEGFQTIMDSYGVSAYQEVNPGLFAVITFPFLFAVMFGDIGHGAIIFLAACYMILFERRLAKADLGEIIGQFYFGRYIILLMGLFSIYTGFLYNDIFSKNLHLFHSGWEFPEGDGSAKTGVLTNHRYPFGIDPGWHGADNALVFLNSYKMKMSIVLGVIHMTFALCLQVPNHFKFKRYSDLYTNFIPQIIFLQSIFGYLSVCILYKWSIDWTKATTQPPSLLNMLISMFLEPGKVNPATQLYRGQGTVQLILLALAGICVPWLLVTKPYLAWKEMHKTQGISLQDEEEGNGQALLQAAEDDEQEHHDFGEVVIHQVIHTIEFCLGCISHTASYLRLWALSLAHAQLSEVLWSMTLSRVLGPTTAFGWIALIIMGGFWFVLTVFILCVMEGLSAFLHALRLHWVEANSKHFEGGGHGFVPLSFAATQEFKE</sequence>
<keyword evidence="12" id="KW-1185">Reference proteome</keyword>
<comment type="subcellular location">
    <subcellularLocation>
        <location evidence="1">Membrane</location>
        <topology evidence="1">Multi-pass membrane protein</topology>
    </subcellularLocation>
</comment>
<keyword evidence="5 9" id="KW-0375">Hydrogen ion transport</keyword>
<dbReference type="GO" id="GO:0000329">
    <property type="term" value="C:fungal-type vacuole membrane"/>
    <property type="evidence" value="ECO:0007669"/>
    <property type="project" value="TreeGrafter"/>
</dbReference>
<keyword evidence="7 9" id="KW-0406">Ion transport</keyword>